<evidence type="ECO:0000256" key="1">
    <source>
        <dbReference type="SAM" id="MobiDB-lite"/>
    </source>
</evidence>
<dbReference type="Proteomes" id="UP000589351">
    <property type="component" value="Unassembled WGS sequence"/>
</dbReference>
<feature type="compositionally biased region" description="Acidic residues" evidence="1">
    <location>
        <begin position="36"/>
        <end position="61"/>
    </location>
</feature>
<protein>
    <submittedName>
        <fullName evidence="2">Uncharacterized protein</fullName>
    </submittedName>
</protein>
<reference evidence="2 3" key="1">
    <citation type="submission" date="2020-07" db="EMBL/GenBank/DDBJ databases">
        <authorList>
            <person name="Criscuolo A."/>
        </authorList>
    </citation>
    <scope>NUCLEOTIDE SEQUENCE [LARGE SCALE GENOMIC DNA]</scope>
    <source>
        <strain evidence="2">CIP111649</strain>
    </source>
</reference>
<sequence length="199" mass="22438">MKKALAILLLVLFVVGLYFNFVHTGSTSDKQANENQDAETTTDDSTEEETANDDSASDSDSQEQNTNDIAFKEPSIQELYDQRLENNEALIIDVLTPSYYNSDFVDRLSESFTTDSIQVNQVDMPGNTVEMNELTVNENSDIVIMDAMQIADYNDEVLPERNRGNLSDAYMDLYNSDKIVIILGNANVHEHENLMNTFK</sequence>
<dbReference type="EMBL" id="CAJEWD010000006">
    <property type="protein sequence ID" value="CAD2075321.1"/>
    <property type="molecule type" value="Genomic_DNA"/>
</dbReference>
<accession>A0A6V7RE09</accession>
<gene>
    <name evidence="2" type="ORF">JEODO184_00824</name>
</gene>
<comment type="caution">
    <text evidence="2">The sequence shown here is derived from an EMBL/GenBank/DDBJ whole genome shotgun (WGS) entry which is preliminary data.</text>
</comment>
<keyword evidence="3" id="KW-1185">Reference proteome</keyword>
<dbReference type="AlphaFoldDB" id="A0A6V7RE09"/>
<evidence type="ECO:0000313" key="3">
    <source>
        <dbReference type="Proteomes" id="UP000589351"/>
    </source>
</evidence>
<evidence type="ECO:0000313" key="2">
    <source>
        <dbReference type="EMBL" id="CAD2075321.1"/>
    </source>
</evidence>
<feature type="region of interest" description="Disordered" evidence="1">
    <location>
        <begin position="27"/>
        <end position="73"/>
    </location>
</feature>
<organism evidence="2 3">
    <name type="scientific">Jeotgalicoccus meleagridis</name>
    <dbReference type="NCBI Taxonomy" id="2759181"/>
    <lineage>
        <taxon>Bacteria</taxon>
        <taxon>Bacillati</taxon>
        <taxon>Bacillota</taxon>
        <taxon>Bacilli</taxon>
        <taxon>Bacillales</taxon>
        <taxon>Staphylococcaceae</taxon>
        <taxon>Jeotgalicoccus</taxon>
    </lineage>
</organism>
<name>A0A6V7RE09_9STAP</name>
<dbReference type="RefSeq" id="WP_185125358.1">
    <property type="nucleotide sequence ID" value="NZ_CAJEWD010000006.1"/>
</dbReference>
<proteinExistence type="predicted"/>